<dbReference type="PANTHER" id="PTHR46148">
    <property type="entry name" value="CHROMO DOMAIN-CONTAINING PROTEIN"/>
    <property type="match status" value="1"/>
</dbReference>
<gene>
    <name evidence="2" type="ORF">HRI_004671700</name>
</gene>
<dbReference type="PANTHER" id="PTHR46148:SF44">
    <property type="entry name" value="GAG-POL POLYPROTEIN"/>
    <property type="match status" value="1"/>
</dbReference>
<keyword evidence="3" id="KW-1185">Reference proteome</keyword>
<dbReference type="InterPro" id="IPR056924">
    <property type="entry name" value="SH3_Tf2-1"/>
</dbReference>
<evidence type="ECO:0000259" key="1">
    <source>
        <dbReference type="Pfam" id="PF24626"/>
    </source>
</evidence>
<reference evidence="2" key="1">
    <citation type="submission" date="2023-05" db="EMBL/GenBank/DDBJ databases">
        <title>Genome and transcriptome analyses reveal genes involved in the formation of fine ridges on petal epidermal cells in Hibiscus trionum.</title>
        <authorList>
            <person name="Koshimizu S."/>
            <person name="Masuda S."/>
            <person name="Ishii T."/>
            <person name="Shirasu K."/>
            <person name="Hoshino A."/>
            <person name="Arita M."/>
        </authorList>
    </citation>
    <scope>NUCLEOTIDE SEQUENCE</scope>
    <source>
        <strain evidence="2">Hamamatsu line</strain>
    </source>
</reference>
<feature type="domain" description="Tf2-1-like SH3-like" evidence="1">
    <location>
        <begin position="108"/>
        <end position="138"/>
    </location>
</feature>
<dbReference type="AlphaFoldDB" id="A0A9W7J8L3"/>
<accession>A0A9W7J8L3</accession>
<dbReference type="Pfam" id="PF24626">
    <property type="entry name" value="SH3_Tf2-1"/>
    <property type="match status" value="1"/>
</dbReference>
<organism evidence="2 3">
    <name type="scientific">Hibiscus trionum</name>
    <name type="common">Flower of an hour</name>
    <dbReference type="NCBI Taxonomy" id="183268"/>
    <lineage>
        <taxon>Eukaryota</taxon>
        <taxon>Viridiplantae</taxon>
        <taxon>Streptophyta</taxon>
        <taxon>Embryophyta</taxon>
        <taxon>Tracheophyta</taxon>
        <taxon>Spermatophyta</taxon>
        <taxon>Magnoliopsida</taxon>
        <taxon>eudicotyledons</taxon>
        <taxon>Gunneridae</taxon>
        <taxon>Pentapetalae</taxon>
        <taxon>rosids</taxon>
        <taxon>malvids</taxon>
        <taxon>Malvales</taxon>
        <taxon>Malvaceae</taxon>
        <taxon>Malvoideae</taxon>
        <taxon>Hibiscus</taxon>
    </lineage>
</organism>
<evidence type="ECO:0000313" key="3">
    <source>
        <dbReference type="Proteomes" id="UP001165190"/>
    </source>
</evidence>
<dbReference type="GO" id="GO:0003676">
    <property type="term" value="F:nucleic acid binding"/>
    <property type="evidence" value="ECO:0007669"/>
    <property type="project" value="InterPro"/>
</dbReference>
<dbReference type="OrthoDB" id="996762at2759"/>
<sequence>MLRACIIDFGGTWEKSLPLVEFAYNNSYQASIQMDPYEALYGRQCRTLLCWSELGEGKMLGANLLRKTEERVIIIHDRLKATFDRQKVYVDLKRRDIKYEVGEKAFLKVGLVAYRILLPSELSKLYDVFHVSMLQKYHYDPSHIVEPESVELQPNLSYEEEPVRILAREVKRLRNKIVPLVKML</sequence>
<evidence type="ECO:0000313" key="2">
    <source>
        <dbReference type="EMBL" id="GMJ10025.1"/>
    </source>
</evidence>
<dbReference type="InterPro" id="IPR036397">
    <property type="entry name" value="RNaseH_sf"/>
</dbReference>
<protein>
    <recommendedName>
        <fullName evidence="1">Tf2-1-like SH3-like domain-containing protein</fullName>
    </recommendedName>
</protein>
<dbReference type="Proteomes" id="UP001165190">
    <property type="component" value="Unassembled WGS sequence"/>
</dbReference>
<dbReference type="Gene3D" id="3.30.420.10">
    <property type="entry name" value="Ribonuclease H-like superfamily/Ribonuclease H"/>
    <property type="match status" value="1"/>
</dbReference>
<proteinExistence type="predicted"/>
<dbReference type="EMBL" id="BSYR01000056">
    <property type="protein sequence ID" value="GMJ10025.1"/>
    <property type="molecule type" value="Genomic_DNA"/>
</dbReference>
<name>A0A9W7J8L3_HIBTR</name>
<comment type="caution">
    <text evidence="2">The sequence shown here is derived from an EMBL/GenBank/DDBJ whole genome shotgun (WGS) entry which is preliminary data.</text>
</comment>